<dbReference type="Proteomes" id="UP000195787">
    <property type="component" value="Unassembled WGS sequence"/>
</dbReference>
<evidence type="ECO:0000256" key="1">
    <source>
        <dbReference type="ARBA" id="ARBA00006817"/>
    </source>
</evidence>
<reference evidence="3 4" key="1">
    <citation type="submission" date="2017-02" db="EMBL/GenBank/DDBJ databases">
        <authorList>
            <person name="Peterson S.W."/>
        </authorList>
    </citation>
    <scope>NUCLEOTIDE SEQUENCE [LARGE SCALE GENOMIC DNA]</scope>
    <source>
        <strain evidence="3 4">LMG 22410</strain>
    </source>
</reference>
<dbReference type="EMBL" id="FUHU01000044">
    <property type="protein sequence ID" value="SJM67250.1"/>
    <property type="molecule type" value="Genomic_DNA"/>
</dbReference>
<dbReference type="RefSeq" id="WP_086992742.1">
    <property type="nucleotide sequence ID" value="NZ_FUHU01000044.1"/>
</dbReference>
<proteinExistence type="inferred from homology"/>
<dbReference type="AlphaFoldDB" id="A0A1R4GGM1"/>
<dbReference type="InterPro" id="IPR013538">
    <property type="entry name" value="ASHA1/2-like_C"/>
</dbReference>
<name>A0A1R4GGM1_9MICO</name>
<protein>
    <submittedName>
        <fullName evidence="3">COG3832: Uncharacterized conserved protein</fullName>
    </submittedName>
</protein>
<dbReference type="Pfam" id="PF08327">
    <property type="entry name" value="AHSA1"/>
    <property type="match status" value="1"/>
</dbReference>
<dbReference type="SUPFAM" id="SSF55961">
    <property type="entry name" value="Bet v1-like"/>
    <property type="match status" value="1"/>
</dbReference>
<evidence type="ECO:0000313" key="4">
    <source>
        <dbReference type="Proteomes" id="UP000195787"/>
    </source>
</evidence>
<comment type="similarity">
    <text evidence="1">Belongs to the AHA1 family.</text>
</comment>
<keyword evidence="4" id="KW-1185">Reference proteome</keyword>
<dbReference type="CDD" id="cd07814">
    <property type="entry name" value="SRPBCC_CalC_Aha1-like"/>
    <property type="match status" value="1"/>
</dbReference>
<dbReference type="OrthoDB" id="8755073at2"/>
<dbReference type="InterPro" id="IPR023393">
    <property type="entry name" value="START-like_dom_sf"/>
</dbReference>
<feature type="domain" description="Activator of Hsp90 ATPase homologue 1/2-like C-terminal" evidence="2">
    <location>
        <begin position="27"/>
        <end position="145"/>
    </location>
</feature>
<dbReference type="GeneID" id="303173886"/>
<evidence type="ECO:0000259" key="2">
    <source>
        <dbReference type="Pfam" id="PF08327"/>
    </source>
</evidence>
<accession>A0A1R4GGM1</accession>
<gene>
    <name evidence="3" type="ORF">CZ674_11780</name>
</gene>
<dbReference type="Gene3D" id="3.30.530.20">
    <property type="match status" value="1"/>
</dbReference>
<evidence type="ECO:0000313" key="3">
    <source>
        <dbReference type="EMBL" id="SJM67250.1"/>
    </source>
</evidence>
<sequence length="151" mass="17269">MNAAFTDDEEFIEEERLEVRSFVAGRIDEVWQHWVDPELLAEWWWPMFDDTRYEVDAQIGGIYRMHTVSGGMAVAGEFTEVIDGRRLEYSWHWSGESGESSVSVDFAEGDGGTVVTVAQTGIAFDDIDPLTEGWEDVMTRLEERFDDMADD</sequence>
<organism evidence="3 4">
    <name type="scientific">Agrococcus casei LMG 22410</name>
    <dbReference type="NCBI Taxonomy" id="1255656"/>
    <lineage>
        <taxon>Bacteria</taxon>
        <taxon>Bacillati</taxon>
        <taxon>Actinomycetota</taxon>
        <taxon>Actinomycetes</taxon>
        <taxon>Micrococcales</taxon>
        <taxon>Microbacteriaceae</taxon>
        <taxon>Agrococcus</taxon>
    </lineage>
</organism>